<comment type="similarity">
    <text evidence="9 10">Belongs to the thiamine-phosphate synthase family.</text>
</comment>
<evidence type="ECO:0000256" key="11">
    <source>
        <dbReference type="RuleBase" id="RU004253"/>
    </source>
</evidence>
<comment type="pathway">
    <text evidence="1 9 11">Cofactor biosynthesis; thiamine diphosphate biosynthesis; thiamine phosphate from 4-amino-2-methyl-5-diphosphomethylpyrimidine and 4-methyl-5-(2-phosphoethyl)-thiazole: step 1/1.</text>
</comment>
<proteinExistence type="inferred from homology"/>
<evidence type="ECO:0000256" key="3">
    <source>
        <dbReference type="ARBA" id="ARBA00022723"/>
    </source>
</evidence>
<dbReference type="PANTHER" id="PTHR20857:SF15">
    <property type="entry name" value="THIAMINE-PHOSPHATE SYNTHASE"/>
    <property type="match status" value="1"/>
</dbReference>
<dbReference type="InterPro" id="IPR013785">
    <property type="entry name" value="Aldolase_TIM"/>
</dbReference>
<comment type="function">
    <text evidence="9">Condenses 4-methyl-5-(beta-hydroxyethyl)thiazole monophosphate (THZ-P) and 2-methyl-4-amino-5-hydroxymethyl pyrimidine pyrophosphate (HMP-PP) to form thiamine monophosphate (TMP).</text>
</comment>
<feature type="binding site" evidence="9">
    <location>
        <begin position="187"/>
        <end position="188"/>
    </location>
    <ligand>
        <name>2-[(2R,5Z)-2-carboxy-4-methylthiazol-5(2H)-ylidene]ethyl phosphate</name>
        <dbReference type="ChEBI" id="CHEBI:62899"/>
    </ligand>
</feature>
<evidence type="ECO:0000256" key="7">
    <source>
        <dbReference type="ARBA" id="ARBA00047851"/>
    </source>
</evidence>
<feature type="binding site" evidence="9">
    <location>
        <position position="110"/>
    </location>
    <ligand>
        <name>4-amino-2-methyl-5-(diphosphooxymethyl)pyrimidine</name>
        <dbReference type="ChEBI" id="CHEBI:57841"/>
    </ligand>
</feature>
<dbReference type="AlphaFoldDB" id="A0A2X0SBE1"/>
<evidence type="ECO:0000256" key="10">
    <source>
        <dbReference type="RuleBase" id="RU003826"/>
    </source>
</evidence>
<keyword evidence="2 9" id="KW-0808">Transferase</keyword>
<reference evidence="13" key="1">
    <citation type="submission" date="2018-05" db="EMBL/GenBank/DDBJ databases">
        <authorList>
            <person name="Lanie J.A."/>
            <person name="Ng W.-L."/>
            <person name="Kazmierczak K.M."/>
            <person name="Andrzejewski T.M."/>
            <person name="Davidsen T.M."/>
            <person name="Wayne K.J."/>
            <person name="Tettelin H."/>
            <person name="Glass J.I."/>
            <person name="Rusch D."/>
            <person name="Podicherti R."/>
            <person name="Tsui H.-C.T."/>
            <person name="Winkler M.E."/>
        </authorList>
    </citation>
    <scope>NUCLEOTIDE SEQUENCE</scope>
    <source>
        <strain evidence="13">KNB</strain>
    </source>
</reference>
<comment type="caution">
    <text evidence="9">Lacks conserved residue(s) required for the propagation of feature annotation.</text>
</comment>
<dbReference type="NCBIfam" id="TIGR00693">
    <property type="entry name" value="thiE"/>
    <property type="match status" value="1"/>
</dbReference>
<dbReference type="GO" id="GO:0005737">
    <property type="term" value="C:cytoplasm"/>
    <property type="evidence" value="ECO:0007669"/>
    <property type="project" value="TreeGrafter"/>
</dbReference>
<dbReference type="CDD" id="cd00564">
    <property type="entry name" value="TMP_TenI"/>
    <property type="match status" value="1"/>
</dbReference>
<feature type="binding site" evidence="9">
    <location>
        <position position="167"/>
    </location>
    <ligand>
        <name>2-[(2R,5Z)-2-carboxy-4-methylthiazol-5(2H)-ylidene]ethyl phosphate</name>
        <dbReference type="ChEBI" id="CHEBI:62899"/>
    </ligand>
</feature>
<dbReference type="EMBL" id="LS423452">
    <property type="protein sequence ID" value="SPS04751.1"/>
    <property type="molecule type" value="Genomic_DNA"/>
</dbReference>
<dbReference type="GO" id="GO:0004789">
    <property type="term" value="F:thiamine-phosphate diphosphorylase activity"/>
    <property type="evidence" value="ECO:0007669"/>
    <property type="project" value="UniProtKB-UniRule"/>
</dbReference>
<gene>
    <name evidence="9 13" type="primary">thiE</name>
    <name evidence="13" type="ORF">NITFAB_0340</name>
</gene>
<dbReference type="HAMAP" id="MF_00097">
    <property type="entry name" value="TMP_synthase"/>
    <property type="match status" value="1"/>
</dbReference>
<evidence type="ECO:0000256" key="4">
    <source>
        <dbReference type="ARBA" id="ARBA00022842"/>
    </source>
</evidence>
<dbReference type="GO" id="GO:0009229">
    <property type="term" value="P:thiamine diphosphate biosynthetic process"/>
    <property type="evidence" value="ECO:0007669"/>
    <property type="project" value="UniProtKB-UniRule"/>
</dbReference>
<sequence>MKRASIIKGVYAITPDCVDSADLLHRARMALAGGVKILQYRNKSANCEQRVEQAHALRMLTREFGALFIVNDDARLAAHVDADGVHVGATDDSVEVARTLLGMQKIIGVSCYNHLTLAHDAVNAGADYVAFGAFFPSSVKPGAAVATVGLLQQARRELNIPLVAIGGITLHNAGMLLHAGANALAMISALFQTEDITDAVKKMSSLFELHPQNGIS</sequence>
<comment type="catalytic activity">
    <reaction evidence="6 9 10">
        <text>4-methyl-5-(2-phosphooxyethyl)-thiazole + 4-amino-2-methyl-5-(diphosphooxymethyl)pyrimidine + H(+) = thiamine phosphate + diphosphate</text>
        <dbReference type="Rhea" id="RHEA:22328"/>
        <dbReference type="ChEBI" id="CHEBI:15378"/>
        <dbReference type="ChEBI" id="CHEBI:33019"/>
        <dbReference type="ChEBI" id="CHEBI:37575"/>
        <dbReference type="ChEBI" id="CHEBI:57841"/>
        <dbReference type="ChEBI" id="CHEBI:58296"/>
        <dbReference type="EC" id="2.5.1.3"/>
    </reaction>
</comment>
<evidence type="ECO:0000256" key="2">
    <source>
        <dbReference type="ARBA" id="ARBA00022679"/>
    </source>
</evidence>
<accession>A0A2X0SBE1</accession>
<dbReference type="UniPathway" id="UPA00060">
    <property type="reaction ID" value="UER00141"/>
</dbReference>
<dbReference type="PANTHER" id="PTHR20857">
    <property type="entry name" value="THIAMINE-PHOSPHATE PYROPHOSPHORYLASE"/>
    <property type="match status" value="1"/>
</dbReference>
<dbReference type="GO" id="GO:0000287">
    <property type="term" value="F:magnesium ion binding"/>
    <property type="evidence" value="ECO:0007669"/>
    <property type="project" value="UniProtKB-UniRule"/>
</dbReference>
<evidence type="ECO:0000256" key="5">
    <source>
        <dbReference type="ARBA" id="ARBA00022977"/>
    </source>
</evidence>
<comment type="catalytic activity">
    <reaction evidence="7 9 10">
        <text>2-(2-carboxy-4-methylthiazol-5-yl)ethyl phosphate + 4-amino-2-methyl-5-(diphosphooxymethyl)pyrimidine + 2 H(+) = thiamine phosphate + CO2 + diphosphate</text>
        <dbReference type="Rhea" id="RHEA:47848"/>
        <dbReference type="ChEBI" id="CHEBI:15378"/>
        <dbReference type="ChEBI" id="CHEBI:16526"/>
        <dbReference type="ChEBI" id="CHEBI:33019"/>
        <dbReference type="ChEBI" id="CHEBI:37575"/>
        <dbReference type="ChEBI" id="CHEBI:57841"/>
        <dbReference type="ChEBI" id="CHEBI:62890"/>
        <dbReference type="EC" id="2.5.1.3"/>
    </reaction>
</comment>
<evidence type="ECO:0000256" key="9">
    <source>
        <dbReference type="HAMAP-Rule" id="MF_00097"/>
    </source>
</evidence>
<feature type="binding site" evidence="9">
    <location>
        <position position="91"/>
    </location>
    <ligand>
        <name>Mg(2+)</name>
        <dbReference type="ChEBI" id="CHEBI:18420"/>
    </ligand>
</feature>
<evidence type="ECO:0000256" key="1">
    <source>
        <dbReference type="ARBA" id="ARBA00005165"/>
    </source>
</evidence>
<dbReference type="Gene3D" id="3.20.20.70">
    <property type="entry name" value="Aldolase class I"/>
    <property type="match status" value="1"/>
</dbReference>
<evidence type="ECO:0000256" key="6">
    <source>
        <dbReference type="ARBA" id="ARBA00047334"/>
    </source>
</evidence>
<dbReference type="EC" id="2.5.1.3" evidence="9"/>
<comment type="catalytic activity">
    <reaction evidence="8 9 10">
        <text>2-[(2R,5Z)-2-carboxy-4-methylthiazol-5(2H)-ylidene]ethyl phosphate + 4-amino-2-methyl-5-(diphosphooxymethyl)pyrimidine + 2 H(+) = thiamine phosphate + CO2 + diphosphate</text>
        <dbReference type="Rhea" id="RHEA:47844"/>
        <dbReference type="ChEBI" id="CHEBI:15378"/>
        <dbReference type="ChEBI" id="CHEBI:16526"/>
        <dbReference type="ChEBI" id="CHEBI:33019"/>
        <dbReference type="ChEBI" id="CHEBI:37575"/>
        <dbReference type="ChEBI" id="CHEBI:57841"/>
        <dbReference type="ChEBI" id="CHEBI:62899"/>
        <dbReference type="EC" id="2.5.1.3"/>
    </reaction>
</comment>
<organism evidence="13">
    <name type="scientific">Candidatus Nitrotoga fabula</name>
    <dbReference type="NCBI Taxonomy" id="2182327"/>
    <lineage>
        <taxon>Bacteria</taxon>
        <taxon>Pseudomonadati</taxon>
        <taxon>Pseudomonadota</taxon>
        <taxon>Betaproteobacteria</taxon>
        <taxon>Nitrosomonadales</taxon>
        <taxon>Gallionellaceae</taxon>
        <taxon>Candidatus Nitrotoga</taxon>
    </lineage>
</organism>
<feature type="binding site" evidence="9">
    <location>
        <begin position="39"/>
        <end position="43"/>
    </location>
    <ligand>
        <name>4-amino-2-methyl-5-(diphosphooxymethyl)pyrimidine</name>
        <dbReference type="ChEBI" id="CHEBI:57841"/>
    </ligand>
</feature>
<keyword evidence="3 9" id="KW-0479">Metal-binding</keyword>
<name>A0A2X0SBE1_9PROT</name>
<feature type="binding site" evidence="9">
    <location>
        <position position="140"/>
    </location>
    <ligand>
        <name>4-amino-2-methyl-5-(diphosphooxymethyl)pyrimidine</name>
        <dbReference type="ChEBI" id="CHEBI:57841"/>
    </ligand>
</feature>
<evidence type="ECO:0000259" key="12">
    <source>
        <dbReference type="Pfam" id="PF02581"/>
    </source>
</evidence>
<dbReference type="SUPFAM" id="SSF51391">
    <property type="entry name" value="Thiamin phosphate synthase"/>
    <property type="match status" value="1"/>
</dbReference>
<comment type="cofactor">
    <cofactor evidence="9">
        <name>Mg(2+)</name>
        <dbReference type="ChEBI" id="CHEBI:18420"/>
    </cofactor>
    <text evidence="9">Binds 1 Mg(2+) ion per subunit.</text>
</comment>
<feature type="binding site" evidence="9">
    <location>
        <position position="71"/>
    </location>
    <ligand>
        <name>4-amino-2-methyl-5-(diphosphooxymethyl)pyrimidine</name>
        <dbReference type="ChEBI" id="CHEBI:57841"/>
    </ligand>
</feature>
<protein>
    <recommendedName>
        <fullName evidence="9">Thiamine-phosphate synthase</fullName>
        <shortName evidence="9">TP synthase</shortName>
        <shortName evidence="9">TPS</shortName>
        <ecNumber evidence="9">2.5.1.3</ecNumber>
    </recommendedName>
    <alternativeName>
        <fullName evidence="9">Thiamine-phosphate pyrophosphorylase</fullName>
        <shortName evidence="9">TMP pyrophosphorylase</shortName>
        <shortName evidence="9">TMP-PPase</shortName>
    </alternativeName>
</protein>
<dbReference type="Pfam" id="PF02581">
    <property type="entry name" value="TMP-TENI"/>
    <property type="match status" value="1"/>
</dbReference>
<keyword evidence="4 9" id="KW-0460">Magnesium</keyword>
<feature type="domain" description="Thiamine phosphate synthase/TenI" evidence="12">
    <location>
        <begin position="10"/>
        <end position="190"/>
    </location>
</feature>
<dbReference type="GO" id="GO:0009228">
    <property type="term" value="P:thiamine biosynthetic process"/>
    <property type="evidence" value="ECO:0007669"/>
    <property type="project" value="UniProtKB-KW"/>
</dbReference>
<dbReference type="InterPro" id="IPR036206">
    <property type="entry name" value="ThiamineP_synth_sf"/>
</dbReference>
<dbReference type="InterPro" id="IPR034291">
    <property type="entry name" value="TMP_synthase"/>
</dbReference>
<evidence type="ECO:0000313" key="13">
    <source>
        <dbReference type="EMBL" id="SPS04751.1"/>
    </source>
</evidence>
<dbReference type="InterPro" id="IPR022998">
    <property type="entry name" value="ThiamineP_synth_TenI"/>
</dbReference>
<keyword evidence="5 9" id="KW-0784">Thiamine biosynthesis</keyword>
<evidence type="ECO:0000256" key="8">
    <source>
        <dbReference type="ARBA" id="ARBA00047883"/>
    </source>
</evidence>
<feature type="binding site" evidence="9">
    <location>
        <position position="72"/>
    </location>
    <ligand>
        <name>Mg(2+)</name>
        <dbReference type="ChEBI" id="CHEBI:18420"/>
    </ligand>
</feature>